<keyword evidence="2" id="KW-1185">Reference proteome</keyword>
<proteinExistence type="predicted"/>
<evidence type="ECO:0000313" key="1">
    <source>
        <dbReference type="EMBL" id="TRY60648.1"/>
    </source>
</evidence>
<protein>
    <submittedName>
        <fullName evidence="1">Uncharacterized protein</fullName>
    </submittedName>
</protein>
<organism evidence="1 2">
    <name type="scientific">Danionella cerebrum</name>
    <dbReference type="NCBI Taxonomy" id="2873325"/>
    <lineage>
        <taxon>Eukaryota</taxon>
        <taxon>Metazoa</taxon>
        <taxon>Chordata</taxon>
        <taxon>Craniata</taxon>
        <taxon>Vertebrata</taxon>
        <taxon>Euteleostomi</taxon>
        <taxon>Actinopterygii</taxon>
        <taxon>Neopterygii</taxon>
        <taxon>Teleostei</taxon>
        <taxon>Ostariophysi</taxon>
        <taxon>Cypriniformes</taxon>
        <taxon>Danionidae</taxon>
        <taxon>Danioninae</taxon>
        <taxon>Danionella</taxon>
    </lineage>
</organism>
<accession>A0A553N5F0</accession>
<sequence length="164" mass="18021">MVRTFTGPSESLSRYRSTGIMASVSRKQVISGNSSGRQDLERDEPVPGLDRMEPIAILELELLLEARDLQHLSLFLCFLCSSDNATAEIPSWTLSLRTPIHGLVEVRGSRAPKARYSLVGEALRYVIPGQVQCSMGCGGAGCRYEEPALWGEEEQAISGVYSTW</sequence>
<reference evidence="1 2" key="1">
    <citation type="journal article" date="2019" name="Sci. Data">
        <title>Hybrid genome assembly and annotation of Danionella translucida.</title>
        <authorList>
            <person name="Kadobianskyi M."/>
            <person name="Schulze L."/>
            <person name="Schuelke M."/>
            <person name="Judkewitz B."/>
        </authorList>
    </citation>
    <scope>NUCLEOTIDE SEQUENCE [LARGE SCALE GENOMIC DNA]</scope>
    <source>
        <strain evidence="1 2">Bolton</strain>
    </source>
</reference>
<name>A0A553N5F0_9TELE</name>
<comment type="caution">
    <text evidence="1">The sequence shown here is derived from an EMBL/GenBank/DDBJ whole genome shotgun (WGS) entry which is preliminary data.</text>
</comment>
<gene>
    <name evidence="1" type="ORF">DNTS_033841</name>
</gene>
<dbReference type="EMBL" id="SRMA01027039">
    <property type="protein sequence ID" value="TRY60648.1"/>
    <property type="molecule type" value="Genomic_DNA"/>
</dbReference>
<evidence type="ECO:0000313" key="2">
    <source>
        <dbReference type="Proteomes" id="UP000316079"/>
    </source>
</evidence>
<dbReference type="Proteomes" id="UP000316079">
    <property type="component" value="Unassembled WGS sequence"/>
</dbReference>
<dbReference type="OrthoDB" id="542013at2759"/>
<dbReference type="AlphaFoldDB" id="A0A553N5F0"/>